<dbReference type="SUPFAM" id="SSF50952">
    <property type="entry name" value="Soluble quinoprotein glucose dehydrogenase"/>
    <property type="match status" value="1"/>
</dbReference>
<dbReference type="Gene3D" id="2.120.10.30">
    <property type="entry name" value="TolB, C-terminal domain"/>
    <property type="match status" value="1"/>
</dbReference>
<dbReference type="OrthoDB" id="9770043at2"/>
<dbReference type="Pfam" id="PF07995">
    <property type="entry name" value="GSDH"/>
    <property type="match status" value="1"/>
</dbReference>
<dbReference type="AlphaFoldDB" id="V4PLR7"/>
<dbReference type="PROSITE" id="PS51257">
    <property type="entry name" value="PROKAR_LIPOPROTEIN"/>
    <property type="match status" value="1"/>
</dbReference>
<gene>
    <name evidence="3" type="ORF">ABENE_18455</name>
</gene>
<dbReference type="STRING" id="1121022.GCA_000376105_03482"/>
<keyword evidence="1" id="KW-0732">Signal</keyword>
<dbReference type="InterPro" id="IPR012938">
    <property type="entry name" value="Glc/Sorbosone_DH"/>
</dbReference>
<evidence type="ECO:0000313" key="3">
    <source>
        <dbReference type="EMBL" id="ESQ86410.1"/>
    </source>
</evidence>
<comment type="caution">
    <text evidence="3">The sequence shown here is derived from an EMBL/GenBank/DDBJ whole genome shotgun (WGS) entry which is preliminary data.</text>
</comment>
<dbReference type="PANTHER" id="PTHR19328:SF75">
    <property type="entry name" value="ALDOSE SUGAR DEHYDROGENASE YLII"/>
    <property type="match status" value="1"/>
</dbReference>
<feature type="chain" id="PRO_5004725105" description="Glucose/Sorbosone dehydrogenase domain-containing protein" evidence="1">
    <location>
        <begin position="22"/>
        <end position="369"/>
    </location>
</feature>
<feature type="signal peptide" evidence="1">
    <location>
        <begin position="1"/>
        <end position="21"/>
    </location>
</feature>
<keyword evidence="4" id="KW-1185">Reference proteome</keyword>
<dbReference type="PATRIC" id="fig|1121022.4.peg.3776"/>
<reference evidence="3 4" key="1">
    <citation type="journal article" date="2014" name="Nature">
        <title>Sequential evolution of bacterial morphology by co-option of a developmental regulator.</title>
        <authorList>
            <person name="Jiang C."/>
            <person name="Brown P.J."/>
            <person name="Ducret A."/>
            <person name="Brun Y.V."/>
        </authorList>
    </citation>
    <scope>NUCLEOTIDE SEQUENCE [LARGE SCALE GENOMIC DNA]</scope>
    <source>
        <strain evidence="3 4">DSM 16100</strain>
    </source>
</reference>
<dbReference type="EMBL" id="AWGB01000056">
    <property type="protein sequence ID" value="ESQ86410.1"/>
    <property type="molecule type" value="Genomic_DNA"/>
</dbReference>
<sequence>MKAIPVLSLALLALTAGACQAQTLAESGATPFTVTEVARFDQPWAMVFLPGGDALITEKAGKLKWLSGKTIRDVAGAPKVLEEGQGGFGDVALAPDFAQSGMIYLSWVEKGEGSLSGAVVGRGKLTLDAAKPRLEGLEVIWRQTKVEGDGHFSHRLLFSPDGKYLYVTSGERQKKTPAQDLTVNLGKVLRLLPDGKPAPGNPFAGKGGQSAEIWSYGHRNLYGLGFDKDGRLWENEMGPQGGDEVNLIVAGKNYGWPIVSNGSDYDDTDIPDHSTRPEFEAPKVWWNPSISPSSMLIYTGKKFPKWQGDMFITALSGQALIRVHLDGDKATKGDQWPMERLREVEQGPDGDIYLLEDGDGRLLKLSPKA</sequence>
<dbReference type="Proteomes" id="UP000017837">
    <property type="component" value="Unassembled WGS sequence"/>
</dbReference>
<evidence type="ECO:0000259" key="2">
    <source>
        <dbReference type="Pfam" id="PF07995"/>
    </source>
</evidence>
<dbReference type="eggNOG" id="COG2133">
    <property type="taxonomic scope" value="Bacteria"/>
</dbReference>
<protein>
    <recommendedName>
        <fullName evidence="2">Glucose/Sorbosone dehydrogenase domain-containing protein</fullName>
    </recommendedName>
</protein>
<organism evidence="3 4">
    <name type="scientific">Asticcacaulis benevestitus DSM 16100 = ATCC BAA-896</name>
    <dbReference type="NCBI Taxonomy" id="1121022"/>
    <lineage>
        <taxon>Bacteria</taxon>
        <taxon>Pseudomonadati</taxon>
        <taxon>Pseudomonadota</taxon>
        <taxon>Alphaproteobacteria</taxon>
        <taxon>Caulobacterales</taxon>
        <taxon>Caulobacteraceae</taxon>
        <taxon>Asticcacaulis</taxon>
    </lineage>
</organism>
<dbReference type="PANTHER" id="PTHR19328">
    <property type="entry name" value="HEDGEHOG-INTERACTING PROTEIN"/>
    <property type="match status" value="1"/>
</dbReference>
<name>V4PLR7_9CAUL</name>
<proteinExistence type="predicted"/>
<dbReference type="RefSeq" id="WP_018083157.1">
    <property type="nucleotide sequence ID" value="NZ_AQWM01000025.1"/>
</dbReference>
<evidence type="ECO:0000313" key="4">
    <source>
        <dbReference type="Proteomes" id="UP000017837"/>
    </source>
</evidence>
<feature type="domain" description="Glucose/Sorbosone dehydrogenase" evidence="2">
    <location>
        <begin position="40"/>
        <end position="364"/>
    </location>
</feature>
<evidence type="ECO:0000256" key="1">
    <source>
        <dbReference type="SAM" id="SignalP"/>
    </source>
</evidence>
<dbReference type="InterPro" id="IPR011042">
    <property type="entry name" value="6-blade_b-propeller_TolB-like"/>
</dbReference>
<accession>V4PLR7</accession>
<dbReference type="InterPro" id="IPR011041">
    <property type="entry name" value="Quinoprot_gluc/sorb_DH_b-prop"/>
</dbReference>